<name>A0A2V2A6W2_PSYIM</name>
<dbReference type="Proteomes" id="UP000245655">
    <property type="component" value="Unassembled WGS sequence"/>
</dbReference>
<dbReference type="Gene3D" id="3.30.70.270">
    <property type="match status" value="1"/>
</dbReference>
<feature type="transmembrane region" description="Helical" evidence="3">
    <location>
        <begin position="94"/>
        <end position="115"/>
    </location>
</feature>
<protein>
    <recommendedName>
        <fullName evidence="1">diguanylate cyclase</fullName>
        <ecNumber evidence="1">2.7.7.65</ecNumber>
    </recommendedName>
</protein>
<keyword evidence="3" id="KW-0472">Membrane</keyword>
<accession>A0A2V2A6W2</accession>
<feature type="transmembrane region" description="Helical" evidence="3">
    <location>
        <begin position="121"/>
        <end position="139"/>
    </location>
</feature>
<comment type="catalytic activity">
    <reaction evidence="2">
        <text>2 GTP = 3',3'-c-di-GMP + 2 diphosphate</text>
        <dbReference type="Rhea" id="RHEA:24898"/>
        <dbReference type="ChEBI" id="CHEBI:33019"/>
        <dbReference type="ChEBI" id="CHEBI:37565"/>
        <dbReference type="ChEBI" id="CHEBI:58805"/>
        <dbReference type="EC" id="2.7.7.65"/>
    </reaction>
</comment>
<comment type="caution">
    <text evidence="5">The sequence shown here is derived from an EMBL/GenBank/DDBJ whole genome shotgun (WGS) entry which is preliminary data.</text>
</comment>
<proteinExistence type="predicted"/>
<feature type="domain" description="GGDEF" evidence="4">
    <location>
        <begin position="291"/>
        <end position="432"/>
    </location>
</feature>
<dbReference type="InterPro" id="IPR029787">
    <property type="entry name" value="Nucleotide_cyclase"/>
</dbReference>
<dbReference type="GeneID" id="60254142"/>
<feature type="transmembrane region" description="Helical" evidence="3">
    <location>
        <begin position="230"/>
        <end position="251"/>
    </location>
</feature>
<evidence type="ECO:0000259" key="4">
    <source>
        <dbReference type="PROSITE" id="PS50887"/>
    </source>
</evidence>
<dbReference type="EC" id="2.7.7.65" evidence="1"/>
<gene>
    <name evidence="5" type="ORF">C8D84_101371</name>
</gene>
<feature type="transmembrane region" description="Helical" evidence="3">
    <location>
        <begin position="146"/>
        <end position="165"/>
    </location>
</feature>
<dbReference type="CDD" id="cd01949">
    <property type="entry name" value="GGDEF"/>
    <property type="match status" value="1"/>
</dbReference>
<dbReference type="AlphaFoldDB" id="A0A2V2A6W2"/>
<feature type="transmembrane region" description="Helical" evidence="3">
    <location>
        <begin position="61"/>
        <end position="82"/>
    </location>
</feature>
<keyword evidence="3" id="KW-0812">Transmembrane</keyword>
<dbReference type="InterPro" id="IPR043128">
    <property type="entry name" value="Rev_trsase/Diguanyl_cyclase"/>
</dbReference>
<evidence type="ECO:0000256" key="3">
    <source>
        <dbReference type="SAM" id="Phobius"/>
    </source>
</evidence>
<evidence type="ECO:0000313" key="5">
    <source>
        <dbReference type="EMBL" id="PWK15420.1"/>
    </source>
</evidence>
<dbReference type="PANTHER" id="PTHR45138:SF9">
    <property type="entry name" value="DIGUANYLATE CYCLASE DGCM-RELATED"/>
    <property type="match status" value="1"/>
</dbReference>
<evidence type="ECO:0000256" key="2">
    <source>
        <dbReference type="ARBA" id="ARBA00034247"/>
    </source>
</evidence>
<dbReference type="EMBL" id="QGGM01000001">
    <property type="protein sequence ID" value="PWK15420.1"/>
    <property type="molecule type" value="Genomic_DNA"/>
</dbReference>
<organism evidence="5 6">
    <name type="scientific">Psychrobacter immobilis</name>
    <dbReference type="NCBI Taxonomy" id="498"/>
    <lineage>
        <taxon>Bacteria</taxon>
        <taxon>Pseudomonadati</taxon>
        <taxon>Pseudomonadota</taxon>
        <taxon>Gammaproteobacteria</taxon>
        <taxon>Moraxellales</taxon>
        <taxon>Moraxellaceae</taxon>
        <taxon>Psychrobacter</taxon>
    </lineage>
</organism>
<dbReference type="SUPFAM" id="SSF55073">
    <property type="entry name" value="Nucleotide cyclase"/>
    <property type="match status" value="1"/>
</dbReference>
<keyword evidence="3" id="KW-1133">Transmembrane helix</keyword>
<sequence>MAVSISHLGYTKLSQAIFEWQAADKTSLLALFMVMEVSLHWLWCLFVWWRRDIYDTYVDIALLYPLWFGVTLVALFLLWMTSRFSPVKKANSNLYKWQGILITVYSAYIAMVILVLGHSSLVAGVSLVGGAILGMMLIRRRYVWRAFLGHAAVILAVTFIPYLGVTLPNLRQMTLTVIPLDTYYSYINYSEITTIENAISASIFQNGTLNWDSVDQLRRSSAFFWRSTHIYMALPKAIFIIYMFRTLLLILDDSKKEILQHANQDELTQLKSRRYGMMQMKQVLKSVEDHQDISVILLDLDWFKEVNDSYGHEIGDRVLVEVAQTLLQSLTDETIVSRYGGEEFLIVLPDTKHDTAMIIAEQLRRVIAKHVIILDDDTTFSVTASLGLYTLTHGERNCIKQACETLNKKDASQSLAKPQRIPSYSSKRVNRKIPAVQLPHDICQRLICMADKALYEAKGRGRDQVVSANEMLAAKNNNIEALYGT</sequence>
<dbReference type="PROSITE" id="PS50887">
    <property type="entry name" value="GGDEF"/>
    <property type="match status" value="1"/>
</dbReference>
<dbReference type="InterPro" id="IPR050469">
    <property type="entry name" value="Diguanylate_Cyclase"/>
</dbReference>
<dbReference type="GO" id="GO:0052621">
    <property type="term" value="F:diguanylate cyclase activity"/>
    <property type="evidence" value="ECO:0007669"/>
    <property type="project" value="UniProtKB-EC"/>
</dbReference>
<dbReference type="NCBIfam" id="TIGR00254">
    <property type="entry name" value="GGDEF"/>
    <property type="match status" value="1"/>
</dbReference>
<dbReference type="SMART" id="SM00267">
    <property type="entry name" value="GGDEF"/>
    <property type="match status" value="1"/>
</dbReference>
<dbReference type="Pfam" id="PF00990">
    <property type="entry name" value="GGDEF"/>
    <property type="match status" value="1"/>
</dbReference>
<feature type="transmembrane region" description="Helical" evidence="3">
    <location>
        <begin position="28"/>
        <end position="49"/>
    </location>
</feature>
<dbReference type="PANTHER" id="PTHR45138">
    <property type="entry name" value="REGULATORY COMPONENTS OF SENSORY TRANSDUCTION SYSTEM"/>
    <property type="match status" value="1"/>
</dbReference>
<dbReference type="InterPro" id="IPR000160">
    <property type="entry name" value="GGDEF_dom"/>
</dbReference>
<keyword evidence="6" id="KW-1185">Reference proteome</keyword>
<dbReference type="RefSeq" id="WP_109589568.1">
    <property type="nucleotide sequence ID" value="NZ_CAJGZY010000001.1"/>
</dbReference>
<reference evidence="5 6" key="1">
    <citation type="submission" date="2018-05" db="EMBL/GenBank/DDBJ databases">
        <title>Genomic Encyclopedia of Type Strains, Phase IV (KMG-IV): sequencing the most valuable type-strain genomes for metagenomic binning, comparative biology and taxonomic classification.</title>
        <authorList>
            <person name="Goeker M."/>
        </authorList>
    </citation>
    <scope>NUCLEOTIDE SEQUENCE [LARGE SCALE GENOMIC DNA]</scope>
    <source>
        <strain evidence="5 6">DSM 7229</strain>
    </source>
</reference>
<evidence type="ECO:0000313" key="6">
    <source>
        <dbReference type="Proteomes" id="UP000245655"/>
    </source>
</evidence>
<evidence type="ECO:0000256" key="1">
    <source>
        <dbReference type="ARBA" id="ARBA00012528"/>
    </source>
</evidence>